<gene>
    <name evidence="2" type="ORF">EHS24_004238</name>
</gene>
<dbReference type="GeneID" id="39588781"/>
<keyword evidence="1" id="KW-0812">Transmembrane</keyword>
<evidence type="ECO:0000256" key="1">
    <source>
        <dbReference type="SAM" id="Phobius"/>
    </source>
</evidence>
<dbReference type="RefSeq" id="XP_028478823.1">
    <property type="nucleotide sequence ID" value="XM_028619851.1"/>
</dbReference>
<keyword evidence="1" id="KW-1133">Transmembrane helix</keyword>
<proteinExistence type="predicted"/>
<sequence length="114" mass="12755">MWSFDLSETVAKANNAHFGPNALIDALYMLVSAGVLALQLAWLYRVYSTQPPVRSWDSMGLYFIYWAINMAQYLLACYMVVLPFKIVRGCLQAIEGSIEPARAVGRLVSTWTSA</sequence>
<dbReference type="EMBL" id="RSCE01000002">
    <property type="protein sequence ID" value="RSH86038.1"/>
    <property type="molecule type" value="Genomic_DNA"/>
</dbReference>
<feature type="transmembrane region" description="Helical" evidence="1">
    <location>
        <begin position="26"/>
        <end position="47"/>
    </location>
</feature>
<organism evidence="2 3">
    <name type="scientific">Apiotrichum porosum</name>
    <dbReference type="NCBI Taxonomy" id="105984"/>
    <lineage>
        <taxon>Eukaryota</taxon>
        <taxon>Fungi</taxon>
        <taxon>Dikarya</taxon>
        <taxon>Basidiomycota</taxon>
        <taxon>Agaricomycotina</taxon>
        <taxon>Tremellomycetes</taxon>
        <taxon>Trichosporonales</taxon>
        <taxon>Trichosporonaceae</taxon>
        <taxon>Apiotrichum</taxon>
    </lineage>
</organism>
<keyword evidence="1" id="KW-0472">Membrane</keyword>
<dbReference type="AlphaFoldDB" id="A0A427Y4N3"/>
<comment type="caution">
    <text evidence="2">The sequence shown here is derived from an EMBL/GenBank/DDBJ whole genome shotgun (WGS) entry which is preliminary data.</text>
</comment>
<protein>
    <submittedName>
        <fullName evidence="2">Uncharacterized protein</fullName>
    </submittedName>
</protein>
<feature type="transmembrane region" description="Helical" evidence="1">
    <location>
        <begin position="59"/>
        <end position="81"/>
    </location>
</feature>
<reference evidence="2 3" key="1">
    <citation type="submission" date="2018-11" db="EMBL/GenBank/DDBJ databases">
        <title>Genome sequence of Apiotrichum porosum DSM 27194.</title>
        <authorList>
            <person name="Aliyu H."/>
            <person name="Gorte O."/>
            <person name="Ochsenreither K."/>
        </authorList>
    </citation>
    <scope>NUCLEOTIDE SEQUENCE [LARGE SCALE GENOMIC DNA]</scope>
    <source>
        <strain evidence="2 3">DSM 27194</strain>
    </source>
</reference>
<keyword evidence="3" id="KW-1185">Reference proteome</keyword>
<evidence type="ECO:0000313" key="2">
    <source>
        <dbReference type="EMBL" id="RSH86038.1"/>
    </source>
</evidence>
<name>A0A427Y4N3_9TREE</name>
<evidence type="ECO:0000313" key="3">
    <source>
        <dbReference type="Proteomes" id="UP000279236"/>
    </source>
</evidence>
<dbReference type="Proteomes" id="UP000279236">
    <property type="component" value="Unassembled WGS sequence"/>
</dbReference>
<accession>A0A427Y4N3</accession>